<dbReference type="HOGENOM" id="CLU_923775_0_0_11"/>
<evidence type="ECO:0000313" key="2">
    <source>
        <dbReference type="Proteomes" id="UP000006304"/>
    </source>
</evidence>
<dbReference type="KEGG" id="nbr:O3I_010630"/>
<dbReference type="Proteomes" id="UP000006304">
    <property type="component" value="Chromosome"/>
</dbReference>
<gene>
    <name evidence="1" type="ORF">O3I_010630</name>
</gene>
<accession>K0ERA0</accession>
<dbReference type="STRING" id="1133849.O3I_010630"/>
<dbReference type="eggNOG" id="COG0716">
    <property type="taxonomic scope" value="Bacteria"/>
</dbReference>
<proteinExistence type="predicted"/>
<name>K0ERA0_NOCB7</name>
<organism evidence="1 2">
    <name type="scientific">Nocardia brasiliensis (strain ATCC 700358 / HUJEG-1)</name>
    <dbReference type="NCBI Taxonomy" id="1133849"/>
    <lineage>
        <taxon>Bacteria</taxon>
        <taxon>Bacillati</taxon>
        <taxon>Actinomycetota</taxon>
        <taxon>Actinomycetes</taxon>
        <taxon>Mycobacteriales</taxon>
        <taxon>Nocardiaceae</taxon>
        <taxon>Nocardia</taxon>
    </lineage>
</organism>
<reference evidence="1 2" key="1">
    <citation type="journal article" date="2012" name="J. Bacteriol.">
        <title>Complete genome sequence of Nocardia brasiliensis HUJEG-1.</title>
        <authorList>
            <person name="Vera-Cabrera L."/>
            <person name="Ortiz-Lopez R."/>
            <person name="Elizondo-Gonzalez R."/>
            <person name="Perez-Maya A.A."/>
            <person name="Ocampo-Candiani J."/>
        </authorList>
    </citation>
    <scope>NUCLEOTIDE SEQUENCE [LARGE SCALE GENOMIC DNA]</scope>
    <source>
        <strain evidence="2">ATCC 700358</strain>
    </source>
</reference>
<protein>
    <recommendedName>
        <fullName evidence="3">Dialkylrecorsinol condensing enzyme</fullName>
    </recommendedName>
</protein>
<dbReference type="InterPro" id="IPR029039">
    <property type="entry name" value="Flavoprotein-like_sf"/>
</dbReference>
<dbReference type="EMBL" id="CP003876">
    <property type="protein sequence ID" value="AFU00087.1"/>
    <property type="molecule type" value="Genomic_DNA"/>
</dbReference>
<dbReference type="AlphaFoldDB" id="K0ERA0"/>
<evidence type="ECO:0008006" key="3">
    <source>
        <dbReference type="Google" id="ProtNLM"/>
    </source>
</evidence>
<sequence length="301" mass="32734">MWFSQTGQLGTVLDTLVQPLAQSGWRVERHEIVPRAPFPFPWSLRQFVSVFPAAADPTADIEVQQIELPPCRPGDLLIIGAQVWFLAPSLPVRAMISRLRPQLRGRDVLVVFACRNMWYAAALDLYHRITDAGGRHLGTVAATDTHAPEQTMVTTLRWLITGRSEAFGRFPPAGVGPDEYARLERLGRVLAEQLAAAASDEVADHVRVVLANERAAPIDVLAAAVDLAVTPRFQRWSSFIRAASPPAGLRRRALLVSFVVWLLGTVLSLPIRMRRLAAAPDTAARVAASLEPVVAGAGAGP</sequence>
<keyword evidence="2" id="KW-1185">Reference proteome</keyword>
<dbReference type="Gene3D" id="3.40.50.360">
    <property type="match status" value="1"/>
</dbReference>
<evidence type="ECO:0000313" key="1">
    <source>
        <dbReference type="EMBL" id="AFU00087.1"/>
    </source>
</evidence>